<keyword evidence="2" id="KW-1185">Reference proteome</keyword>
<sequence>MAVPDDTALKSLIDSNIPDATPTQQRRGKASFVRYVLYQLIDWVKTAINGNLSTWYKVGTASAPSTNAEDVYRTGKVVIGELM</sequence>
<reference evidence="1 2" key="1">
    <citation type="submission" date="2018-06" db="EMBL/GenBank/DDBJ databases">
        <title>Spirosoma sp. HMF3257 Genome sequencing and assembly.</title>
        <authorList>
            <person name="Kang H."/>
            <person name="Cha I."/>
            <person name="Kim H."/>
            <person name="Kang J."/>
            <person name="Joh K."/>
        </authorList>
    </citation>
    <scope>NUCLEOTIDE SEQUENCE [LARGE SCALE GENOMIC DNA]</scope>
    <source>
        <strain evidence="1 2">HMF3257</strain>
    </source>
</reference>
<dbReference type="OrthoDB" id="935488at2"/>
<dbReference type="EMBL" id="QLII01000001">
    <property type="protein sequence ID" value="RAI73994.1"/>
    <property type="molecule type" value="Genomic_DNA"/>
</dbReference>
<dbReference type="RefSeq" id="WP_111340867.1">
    <property type="nucleotide sequence ID" value="NZ_QLII01000001.1"/>
</dbReference>
<name>A0A327NJ93_9BACT</name>
<dbReference type="Proteomes" id="UP000249016">
    <property type="component" value="Unassembled WGS sequence"/>
</dbReference>
<comment type="caution">
    <text evidence="1">The sequence shown here is derived from an EMBL/GenBank/DDBJ whole genome shotgun (WGS) entry which is preliminary data.</text>
</comment>
<dbReference type="AlphaFoldDB" id="A0A327NJ93"/>
<organism evidence="1 2">
    <name type="scientific">Spirosoma telluris</name>
    <dbReference type="NCBI Taxonomy" id="2183553"/>
    <lineage>
        <taxon>Bacteria</taxon>
        <taxon>Pseudomonadati</taxon>
        <taxon>Bacteroidota</taxon>
        <taxon>Cytophagia</taxon>
        <taxon>Cytophagales</taxon>
        <taxon>Cytophagaceae</taxon>
        <taxon>Spirosoma</taxon>
    </lineage>
</organism>
<proteinExistence type="predicted"/>
<evidence type="ECO:0000313" key="1">
    <source>
        <dbReference type="EMBL" id="RAI73994.1"/>
    </source>
</evidence>
<accession>A0A327NJ93</accession>
<protein>
    <submittedName>
        <fullName evidence="1">Uncharacterized protein</fullName>
    </submittedName>
</protein>
<gene>
    <name evidence="1" type="ORF">HMF3257_05780</name>
</gene>
<evidence type="ECO:0000313" key="2">
    <source>
        <dbReference type="Proteomes" id="UP000249016"/>
    </source>
</evidence>